<sequence>MLLLLKSTSSHHVRYQQAMMYTTARSRSTSIILWRIQANSDVKESLLRYTTPRPTAPSSSSAVSSMICLSRVIASITSLNSLPHTNALLTLPYTKAILTDILLQISSSHGWSMTSEDAITCMKALSYLPTSDAPQEAHIQLLRIIYPFINPYTRDRSMEAVISEVESILHTLAHVQSKTLIGKHLSKDNNTLVQRLICRLIDANDSREVSISNILNLRRSVRILKNKDMLARLDDVMVKKLSVLLNDNSQNQQQQQQYRGITAESAVAAIEWAMESGYSLTDLPPILNIIISNSNKPIPHHDELEDNNATHTHHHPGYKATISQHCRLLSVILLRPTGLDHPGIHRLLEGTVAELTPRIRELTLHDIGLLIETLSAVYSRMTTPEKGIDKRLIPYAAKILDTMQHKVLANLSALPHHHLASVLTIYLTSIVNDRNGIINTLPTTTSVMTIRPIPELMPAVLHTIRSRGKELSLSSLVEVLSTLGYSADGSDDDDSGGGSDGYTIVIREALQESFSIRPDDDGSNEQQQHEQLRRAISADLSLKGAVQFLCTLYENGLAYPQPPPPSDKPELHIAQLLREFIRENHNDQGSSTALVEGSPVRATMILARALRAKPVFGDSFHPQRLLSDMIVSSRSIIMNAPLPQKMNLLAAAITASSSSSAAATTTTTSGVYDNTVEQLSSIVFNDSSSILPRDYRHVLNILSSILTSGPDIIINKSVLTKTMRALIPVIEYCDAPALVTLIKLLADNRSSLSPLIPKDHDNRIYSPFTILGPTLISALNRVVHDLDTLPQLTAVLRSMAILDWYNTTCVTALMRQCSAVSLTVQSPTDIIHLVRAFRGLRLHDATFLKRLTVWYSWYIQKELFIDTHDTDDAIQPPMPLQYRQYIAAFALPLTDLGFYSQELVQLVERALPTRTTNTPNGHDDANTAADLRSAAAAVESSHPRLLVDLLNVLSRQRHFPPKFITAVEELINITSTTTSSSSRTTYNSINDMTTNDWIRAFQIHLCAAVEGPPAVRKYLTQNADVKAFFADNTSFVWYASQERDRTNFLHSDTSLQLSEAVTALGWPLTLGNQLGEVYHLDMMTSPTSSLSHDPSTMLDTSLNYEQAGKRTRDRSSSLLSTGHRQGADYHHQSSADDHHNIANVRLGMFQWGIHYCYSSAASLVMCTSYRHTHCSPVVLHSCSVILPNNPHLDLLFPLLPLAGHTRVMVGNSLTKVRHLHSLGWKVIPVWLSEWSELQSVEERRRYLVERAQEAYAVGPATTDVTVREMYTAVHFVHSQDRTLIRGGSMTDAKLWCPDNPIPGITSISTIAPVWSHVTDIFGRFEYLKKGVDGRVC</sequence>
<dbReference type="EMBL" id="JABANP010000126">
    <property type="protein sequence ID" value="KAF4689355.1"/>
    <property type="molecule type" value="Genomic_DNA"/>
</dbReference>
<evidence type="ECO:0000259" key="2">
    <source>
        <dbReference type="SMART" id="SM00952"/>
    </source>
</evidence>
<dbReference type="InterPro" id="IPR013584">
    <property type="entry name" value="RAP"/>
</dbReference>
<dbReference type="Proteomes" id="UP000541610">
    <property type="component" value="Unassembled WGS sequence"/>
</dbReference>
<dbReference type="Pfam" id="PF08373">
    <property type="entry name" value="RAP"/>
    <property type="match status" value="1"/>
</dbReference>
<evidence type="ECO:0000256" key="1">
    <source>
        <dbReference type="SAM" id="MobiDB-lite"/>
    </source>
</evidence>
<evidence type="ECO:0000313" key="4">
    <source>
        <dbReference type="Proteomes" id="UP000541610"/>
    </source>
</evidence>
<feature type="compositionally biased region" description="Basic and acidic residues" evidence="1">
    <location>
        <begin position="1125"/>
        <end position="1134"/>
    </location>
</feature>
<feature type="region of interest" description="Disordered" evidence="1">
    <location>
        <begin position="1106"/>
        <end position="1134"/>
    </location>
</feature>
<reference evidence="3 4" key="1">
    <citation type="submission" date="2020-04" db="EMBL/GenBank/DDBJ databases">
        <title>Perkinsus olseni comparative genomics.</title>
        <authorList>
            <person name="Bogema D.R."/>
        </authorList>
    </citation>
    <scope>NUCLEOTIDE SEQUENCE [LARGE SCALE GENOMIC DNA]</scope>
    <source>
        <strain evidence="3">00978-12</strain>
    </source>
</reference>
<dbReference type="OrthoDB" id="446439at2759"/>
<accession>A0A7J6NZR1</accession>
<feature type="domain" description="RAP" evidence="2">
    <location>
        <begin position="1195"/>
        <end position="1250"/>
    </location>
</feature>
<gene>
    <name evidence="3" type="ORF">FOZ60_001693</name>
</gene>
<evidence type="ECO:0000313" key="3">
    <source>
        <dbReference type="EMBL" id="KAF4689355.1"/>
    </source>
</evidence>
<organism evidence="3 4">
    <name type="scientific">Perkinsus olseni</name>
    <name type="common">Perkinsus atlanticus</name>
    <dbReference type="NCBI Taxonomy" id="32597"/>
    <lineage>
        <taxon>Eukaryota</taxon>
        <taxon>Sar</taxon>
        <taxon>Alveolata</taxon>
        <taxon>Perkinsozoa</taxon>
        <taxon>Perkinsea</taxon>
        <taxon>Perkinsida</taxon>
        <taxon>Perkinsidae</taxon>
        <taxon>Perkinsus</taxon>
    </lineage>
</organism>
<comment type="caution">
    <text evidence="3">The sequence shown here is derived from an EMBL/GenBank/DDBJ whole genome shotgun (WGS) entry which is preliminary data.</text>
</comment>
<dbReference type="SMART" id="SM00952">
    <property type="entry name" value="RAP"/>
    <property type="match status" value="1"/>
</dbReference>
<protein>
    <recommendedName>
        <fullName evidence="2">RAP domain-containing protein</fullName>
    </recommendedName>
</protein>
<proteinExistence type="predicted"/>
<name>A0A7J6NZR1_PEROL</name>